<accession>A0A4R2RK75</accession>
<protein>
    <submittedName>
        <fullName evidence="1">Uncharacterized protein</fullName>
    </submittedName>
</protein>
<gene>
    <name evidence="1" type="ORF">EDD73_1204</name>
</gene>
<keyword evidence="2" id="KW-1185">Reference proteome</keyword>
<proteinExistence type="predicted"/>
<sequence length="67" mass="7801">MQFFTICYVDDVSSTIKEVHLLGESETEIHQLFYNFYENAEIISVEKNKDKTDLLHQTLTSISNSLE</sequence>
<dbReference type="Proteomes" id="UP000294813">
    <property type="component" value="Unassembled WGS sequence"/>
</dbReference>
<evidence type="ECO:0000313" key="1">
    <source>
        <dbReference type="EMBL" id="TCP62587.1"/>
    </source>
</evidence>
<organism evidence="1 2">
    <name type="scientific">Heliophilum fasciatum</name>
    <dbReference type="NCBI Taxonomy" id="35700"/>
    <lineage>
        <taxon>Bacteria</taxon>
        <taxon>Bacillati</taxon>
        <taxon>Bacillota</taxon>
        <taxon>Clostridia</taxon>
        <taxon>Eubacteriales</taxon>
        <taxon>Heliobacteriaceae</taxon>
        <taxon>Heliophilum</taxon>
    </lineage>
</organism>
<dbReference type="EMBL" id="SLXT01000020">
    <property type="protein sequence ID" value="TCP62587.1"/>
    <property type="molecule type" value="Genomic_DNA"/>
</dbReference>
<reference evidence="1 2" key="1">
    <citation type="submission" date="2019-03" db="EMBL/GenBank/DDBJ databases">
        <title>Genomic Encyclopedia of Type Strains, Phase IV (KMG-IV): sequencing the most valuable type-strain genomes for metagenomic binning, comparative biology and taxonomic classification.</title>
        <authorList>
            <person name="Goeker M."/>
        </authorList>
    </citation>
    <scope>NUCLEOTIDE SEQUENCE [LARGE SCALE GENOMIC DNA]</scope>
    <source>
        <strain evidence="1 2">DSM 11170</strain>
    </source>
</reference>
<name>A0A4R2RK75_9FIRM</name>
<comment type="caution">
    <text evidence="1">The sequence shown here is derived from an EMBL/GenBank/DDBJ whole genome shotgun (WGS) entry which is preliminary data.</text>
</comment>
<dbReference type="AlphaFoldDB" id="A0A4R2RK75"/>
<evidence type="ECO:0000313" key="2">
    <source>
        <dbReference type="Proteomes" id="UP000294813"/>
    </source>
</evidence>